<evidence type="ECO:0000313" key="3">
    <source>
        <dbReference type="EMBL" id="OEJ66743.1"/>
    </source>
</evidence>
<sequence length="257" mass="27895">MSVELSFHDIGHGEPIVILHGLFGSKRNWTAIAKRLSAHHRVVSLDLRNHGESPWVDGMNYVDLADDVAATVKRLGLGPCTVIGHSMGGKTAMTLALNGPELVKHLVVVDIAPVERETGFSAYIEAMAEVPLASCDSRGDVEAHLAGVVPNALVRSFLVQNLVREQGVYRWRINLAALDDGMDEIADFPIPKHHQSYLGPTLFVAGCTSDYIQAHHTPTITRLFPAATIAHIPGAGHWLHAEAPELFLKEVTAFLDA</sequence>
<keyword evidence="1" id="KW-0378">Hydrolase</keyword>
<dbReference type="FunFam" id="3.40.50.1820:FF:000039">
    <property type="entry name" value="Esterase ybfF"/>
    <property type="match status" value="1"/>
</dbReference>
<dbReference type="Proteomes" id="UP000095347">
    <property type="component" value="Unassembled WGS sequence"/>
</dbReference>
<evidence type="ECO:0000313" key="4">
    <source>
        <dbReference type="Proteomes" id="UP000095347"/>
    </source>
</evidence>
<keyword evidence="4" id="KW-1185">Reference proteome</keyword>
<protein>
    <recommendedName>
        <fullName evidence="2">AB hydrolase-1 domain-containing protein</fullName>
    </recommendedName>
</protein>
<dbReference type="PANTHER" id="PTHR46118:SF4">
    <property type="entry name" value="PROTEIN ABHD11"/>
    <property type="match status" value="1"/>
</dbReference>
<comment type="caution">
    <text evidence="3">The sequence shown here is derived from an EMBL/GenBank/DDBJ whole genome shotgun (WGS) entry which is preliminary data.</text>
</comment>
<reference evidence="4" key="1">
    <citation type="submission" date="2016-07" db="EMBL/GenBank/DDBJ databases">
        <authorList>
            <person name="Florea S."/>
            <person name="Webb J.S."/>
            <person name="Jaromczyk J."/>
            <person name="Schardl C.L."/>
        </authorList>
    </citation>
    <scope>NUCLEOTIDE SEQUENCE [LARGE SCALE GENOMIC DNA]</scope>
    <source>
        <strain evidence="4">MV-1</strain>
    </source>
</reference>
<gene>
    <name evidence="3" type="ORF">BEN30_11750</name>
</gene>
<dbReference type="AlphaFoldDB" id="A0A1E5Q6V1"/>
<dbReference type="EMBL" id="MCGG01000029">
    <property type="protein sequence ID" value="OEJ66743.1"/>
    <property type="molecule type" value="Genomic_DNA"/>
</dbReference>
<dbReference type="OrthoDB" id="9808398at2"/>
<dbReference type="STRING" id="28181.BEN30_11750"/>
<dbReference type="InterPro" id="IPR029058">
    <property type="entry name" value="AB_hydrolase_fold"/>
</dbReference>
<dbReference type="ESTHER" id="9prot-a0a1e5q6v1">
    <property type="family name" value="ABHD11-Acetyl_transferase"/>
</dbReference>
<dbReference type="InterPro" id="IPR000073">
    <property type="entry name" value="AB_hydrolase_1"/>
</dbReference>
<feature type="domain" description="AB hydrolase-1" evidence="2">
    <location>
        <begin position="15"/>
        <end position="111"/>
    </location>
</feature>
<proteinExistence type="predicted"/>
<organism evidence="3 4">
    <name type="scientific">Magnetovibrio blakemorei</name>
    <dbReference type="NCBI Taxonomy" id="28181"/>
    <lineage>
        <taxon>Bacteria</taxon>
        <taxon>Pseudomonadati</taxon>
        <taxon>Pseudomonadota</taxon>
        <taxon>Alphaproteobacteria</taxon>
        <taxon>Rhodospirillales</taxon>
        <taxon>Magnetovibrionaceae</taxon>
        <taxon>Magnetovibrio</taxon>
    </lineage>
</organism>
<dbReference type="PANTHER" id="PTHR46118">
    <property type="entry name" value="PROTEIN ABHD11"/>
    <property type="match status" value="1"/>
</dbReference>
<dbReference type="SUPFAM" id="SSF53474">
    <property type="entry name" value="alpha/beta-Hydrolases"/>
    <property type="match status" value="1"/>
</dbReference>
<dbReference type="Gene3D" id="3.40.50.1820">
    <property type="entry name" value="alpha/beta hydrolase"/>
    <property type="match status" value="1"/>
</dbReference>
<evidence type="ECO:0000256" key="1">
    <source>
        <dbReference type="ARBA" id="ARBA00022801"/>
    </source>
</evidence>
<evidence type="ECO:0000259" key="2">
    <source>
        <dbReference type="Pfam" id="PF00561"/>
    </source>
</evidence>
<accession>A0A1E5Q6V1</accession>
<dbReference type="InterPro" id="IPR000639">
    <property type="entry name" value="Epox_hydrolase-like"/>
</dbReference>
<dbReference type="GO" id="GO:0016787">
    <property type="term" value="F:hydrolase activity"/>
    <property type="evidence" value="ECO:0007669"/>
    <property type="project" value="UniProtKB-KW"/>
</dbReference>
<dbReference type="PRINTS" id="PR00412">
    <property type="entry name" value="EPOXHYDRLASE"/>
</dbReference>
<dbReference type="RefSeq" id="WP_069958263.1">
    <property type="nucleotide sequence ID" value="NZ_MCGG01000029.1"/>
</dbReference>
<name>A0A1E5Q6V1_9PROT</name>
<dbReference type="PRINTS" id="PR00111">
    <property type="entry name" value="ABHYDROLASE"/>
</dbReference>
<dbReference type="Pfam" id="PF00561">
    <property type="entry name" value="Abhydrolase_1"/>
    <property type="match status" value="1"/>
</dbReference>